<evidence type="ECO:0000256" key="1">
    <source>
        <dbReference type="ARBA" id="ARBA00022857"/>
    </source>
</evidence>
<dbReference type="PANTHER" id="PTHR43544">
    <property type="entry name" value="SHORT-CHAIN DEHYDROGENASE/REDUCTASE"/>
    <property type="match status" value="1"/>
</dbReference>
<dbReference type="PANTHER" id="PTHR43544:SF7">
    <property type="entry name" value="NADB-LER2"/>
    <property type="match status" value="1"/>
</dbReference>
<dbReference type="InterPro" id="IPR036291">
    <property type="entry name" value="NAD(P)-bd_dom_sf"/>
</dbReference>
<accession>F0WJI9</accession>
<dbReference type="InterPro" id="IPR002347">
    <property type="entry name" value="SDR_fam"/>
</dbReference>
<keyword evidence="1" id="KW-0521">NADP</keyword>
<dbReference type="Pfam" id="PF00106">
    <property type="entry name" value="adh_short"/>
    <property type="match status" value="1"/>
</dbReference>
<evidence type="ECO:0000256" key="2">
    <source>
        <dbReference type="ARBA" id="ARBA00023002"/>
    </source>
</evidence>
<keyword evidence="2" id="KW-0560">Oxidoreductase</keyword>
<dbReference type="Gene3D" id="3.40.50.720">
    <property type="entry name" value="NAD(P)-binding Rossmann-like Domain"/>
    <property type="match status" value="1"/>
</dbReference>
<evidence type="ECO:0000313" key="3">
    <source>
        <dbReference type="EMBL" id="CCA21438.1"/>
    </source>
</evidence>
<dbReference type="InterPro" id="IPR051468">
    <property type="entry name" value="Fungal_SecMetab_SDRs"/>
</dbReference>
<dbReference type="GO" id="GO:0016491">
    <property type="term" value="F:oxidoreductase activity"/>
    <property type="evidence" value="ECO:0007669"/>
    <property type="project" value="UniProtKB-KW"/>
</dbReference>
<proteinExistence type="predicted"/>
<dbReference type="GO" id="GO:0005737">
    <property type="term" value="C:cytoplasm"/>
    <property type="evidence" value="ECO:0007669"/>
    <property type="project" value="TreeGrafter"/>
</dbReference>
<protein>
    <submittedName>
        <fullName evidence="3">Short chain dehydrogenase putative</fullName>
    </submittedName>
</protein>
<dbReference type="EMBL" id="FR824167">
    <property type="protein sequence ID" value="CCA21438.1"/>
    <property type="molecule type" value="Genomic_DNA"/>
</dbReference>
<sequence length="154" mass="17674">MENRKTVLITGSNRGIGLDFVRLDRKEYWNVIATTRVVEEVKELQELQPWKILALDVSSEVLIFNLAESLLDITIDLLIIYNAAILYNRGMEESTTDDLMDQFRINAVGPFLLTRALLRNMRLGIQKNGTAKLAQITSKWKSIELNQQSTHYGY</sequence>
<reference evidence="3" key="1">
    <citation type="journal article" date="2011" name="PLoS Biol.">
        <title>Gene gain and loss during evolution of obligate parasitism in the white rust pathogen of Arabidopsis thaliana.</title>
        <authorList>
            <person name="Kemen E."/>
            <person name="Gardiner A."/>
            <person name="Schultz-Larsen T."/>
            <person name="Kemen A.C."/>
            <person name="Balmuth A.L."/>
            <person name="Robert-Seilaniantz A."/>
            <person name="Bailey K."/>
            <person name="Holub E."/>
            <person name="Studholme D.J."/>
            <person name="Maclean D."/>
            <person name="Jones J.D."/>
        </authorList>
    </citation>
    <scope>NUCLEOTIDE SEQUENCE</scope>
</reference>
<reference evidence="3" key="2">
    <citation type="submission" date="2011-02" db="EMBL/GenBank/DDBJ databases">
        <authorList>
            <person name="MacLean D."/>
        </authorList>
    </citation>
    <scope>NUCLEOTIDE SEQUENCE</scope>
</reference>
<dbReference type="HOGENOM" id="CLU_010194_9_1_1"/>
<dbReference type="AlphaFoldDB" id="F0WJI9"/>
<name>F0WJI9_9STRA</name>
<gene>
    <name evidence="3" type="primary">AlNc14C122G6714</name>
    <name evidence="3" type="ORF">ALNC14_075810</name>
</gene>
<dbReference type="SUPFAM" id="SSF51735">
    <property type="entry name" value="NAD(P)-binding Rossmann-fold domains"/>
    <property type="match status" value="1"/>
</dbReference>
<organism evidence="3">
    <name type="scientific">Albugo laibachii Nc14</name>
    <dbReference type="NCBI Taxonomy" id="890382"/>
    <lineage>
        <taxon>Eukaryota</taxon>
        <taxon>Sar</taxon>
        <taxon>Stramenopiles</taxon>
        <taxon>Oomycota</taxon>
        <taxon>Peronosporomycetes</taxon>
        <taxon>Albuginales</taxon>
        <taxon>Albuginaceae</taxon>
        <taxon>Albugo</taxon>
    </lineage>
</organism>